<feature type="compositionally biased region" description="Basic and acidic residues" evidence="1">
    <location>
        <begin position="70"/>
        <end position="81"/>
    </location>
</feature>
<proteinExistence type="predicted"/>
<dbReference type="AlphaFoldDB" id="Q1LNB7"/>
<feature type="compositionally biased region" description="Low complexity" evidence="1">
    <location>
        <begin position="46"/>
        <end position="58"/>
    </location>
</feature>
<evidence type="ECO:0000256" key="1">
    <source>
        <dbReference type="SAM" id="MobiDB-lite"/>
    </source>
</evidence>
<dbReference type="EMBL" id="CP000352">
    <property type="protein sequence ID" value="ABF08359.1"/>
    <property type="molecule type" value="Genomic_DNA"/>
</dbReference>
<keyword evidence="3" id="KW-1185">Reference proteome</keyword>
<feature type="compositionally biased region" description="Basic and acidic residues" evidence="1">
    <location>
        <begin position="28"/>
        <end position="42"/>
    </location>
</feature>
<name>Q1LNB7_CUPMC</name>
<dbReference type="KEGG" id="rme:Rmet_1476"/>
<dbReference type="Proteomes" id="UP000002429">
    <property type="component" value="Chromosome"/>
</dbReference>
<accession>Q1LNB7</accession>
<evidence type="ECO:0000313" key="3">
    <source>
        <dbReference type="Proteomes" id="UP000002429"/>
    </source>
</evidence>
<feature type="region of interest" description="Disordered" evidence="1">
    <location>
        <begin position="1"/>
        <end position="112"/>
    </location>
</feature>
<sequence>MATAIPVCRTARQAKRAGPKLEAGPEASAERSEGTMEARRGETLQAARCATRTTARPAISQVAGDAQTSEAKEPQDQDEHTQGVVDLLRMKSGRSGTAGSAVFRGAKPARRG</sequence>
<protein>
    <submittedName>
        <fullName evidence="2">Uncharacterized protein</fullName>
    </submittedName>
</protein>
<evidence type="ECO:0000313" key="2">
    <source>
        <dbReference type="EMBL" id="ABF08359.1"/>
    </source>
</evidence>
<reference evidence="3" key="1">
    <citation type="journal article" date="2010" name="PLoS ONE">
        <title>The complete genome sequence of Cupriavidus metallidurans strain CH34, a master survivalist in harsh and anthropogenic environments.</title>
        <authorList>
            <person name="Janssen P.J."/>
            <person name="Van Houdt R."/>
            <person name="Moors H."/>
            <person name="Monsieurs P."/>
            <person name="Morin N."/>
            <person name="Michaux A."/>
            <person name="Benotmane M.A."/>
            <person name="Leys N."/>
            <person name="Vallaeys T."/>
            <person name="Lapidus A."/>
            <person name="Monchy S."/>
            <person name="Medigue C."/>
            <person name="Taghavi S."/>
            <person name="McCorkle S."/>
            <person name="Dunn J."/>
            <person name="van der Lelie D."/>
            <person name="Mergeay M."/>
        </authorList>
    </citation>
    <scope>NUCLEOTIDE SEQUENCE [LARGE SCALE GENOMIC DNA]</scope>
    <source>
        <strain evidence="3">ATCC 43123 / DSM 2839 / NBRC 102507 / CH34</strain>
    </source>
</reference>
<dbReference type="HOGENOM" id="CLU_2143765_0_0_4"/>
<gene>
    <name evidence="2" type="ordered locus">Rmet_1476</name>
</gene>
<organism evidence="2 3">
    <name type="scientific">Cupriavidus metallidurans (strain ATCC 43123 / DSM 2839 / NBRC 102507 / CH34)</name>
    <name type="common">Ralstonia metallidurans</name>
    <dbReference type="NCBI Taxonomy" id="266264"/>
    <lineage>
        <taxon>Bacteria</taxon>
        <taxon>Pseudomonadati</taxon>
        <taxon>Pseudomonadota</taxon>
        <taxon>Betaproteobacteria</taxon>
        <taxon>Burkholderiales</taxon>
        <taxon>Burkholderiaceae</taxon>
        <taxon>Cupriavidus</taxon>
    </lineage>
</organism>